<dbReference type="PANTHER" id="PTHR10795">
    <property type="entry name" value="PROPROTEIN CONVERTASE SUBTILISIN/KEXIN"/>
    <property type="match status" value="1"/>
</dbReference>
<evidence type="ECO:0000313" key="3">
    <source>
        <dbReference type="EMBL" id="KAK2642064.1"/>
    </source>
</evidence>
<dbReference type="InterPro" id="IPR036852">
    <property type="entry name" value="Peptidase_S8/S53_dom_sf"/>
</dbReference>
<reference evidence="3" key="1">
    <citation type="journal article" date="2023" name="Plant J.">
        <title>Genome sequences and population genomics provide insights into the demographic history, inbreeding, and mutation load of two 'living fossil' tree species of Dipteronia.</title>
        <authorList>
            <person name="Feng Y."/>
            <person name="Comes H.P."/>
            <person name="Chen J."/>
            <person name="Zhu S."/>
            <person name="Lu R."/>
            <person name="Zhang X."/>
            <person name="Li P."/>
            <person name="Qiu J."/>
            <person name="Olsen K.M."/>
            <person name="Qiu Y."/>
        </authorList>
    </citation>
    <scope>NUCLEOTIDE SEQUENCE</scope>
    <source>
        <strain evidence="3">KIB01</strain>
    </source>
</reference>
<comment type="similarity">
    <text evidence="1">Belongs to the peptidase S8 family.</text>
</comment>
<dbReference type="GO" id="GO:0006508">
    <property type="term" value="P:proteolysis"/>
    <property type="evidence" value="ECO:0007669"/>
    <property type="project" value="InterPro"/>
</dbReference>
<dbReference type="Gene3D" id="2.60.40.2310">
    <property type="match status" value="1"/>
</dbReference>
<proteinExistence type="inferred from homology"/>
<name>A0AAD9TUL8_9ROSI</name>
<gene>
    <name evidence="3" type="ORF">Ddye_023827</name>
</gene>
<evidence type="ECO:0000256" key="2">
    <source>
        <dbReference type="ARBA" id="ARBA00022729"/>
    </source>
</evidence>
<evidence type="ECO:0000313" key="4">
    <source>
        <dbReference type="Proteomes" id="UP001280121"/>
    </source>
</evidence>
<dbReference type="GO" id="GO:0004252">
    <property type="term" value="F:serine-type endopeptidase activity"/>
    <property type="evidence" value="ECO:0007669"/>
    <property type="project" value="InterPro"/>
</dbReference>
<sequence>MDPSKNVDREFAYGSGHINPLEAINPALVYETLKPDYIKMLCSAGYRDKQLRLVTGDNSTCPKEIESLKDLNYPSMQADVTRDKPFEVNIK</sequence>
<keyword evidence="4" id="KW-1185">Reference proteome</keyword>
<dbReference type="Proteomes" id="UP001280121">
    <property type="component" value="Unassembled WGS sequence"/>
</dbReference>
<dbReference type="Gene3D" id="3.40.50.200">
    <property type="entry name" value="Peptidase S8/S53 domain"/>
    <property type="match status" value="1"/>
</dbReference>
<organism evidence="3 4">
    <name type="scientific">Dipteronia dyeriana</name>
    <dbReference type="NCBI Taxonomy" id="168575"/>
    <lineage>
        <taxon>Eukaryota</taxon>
        <taxon>Viridiplantae</taxon>
        <taxon>Streptophyta</taxon>
        <taxon>Embryophyta</taxon>
        <taxon>Tracheophyta</taxon>
        <taxon>Spermatophyta</taxon>
        <taxon>Magnoliopsida</taxon>
        <taxon>eudicotyledons</taxon>
        <taxon>Gunneridae</taxon>
        <taxon>Pentapetalae</taxon>
        <taxon>rosids</taxon>
        <taxon>malvids</taxon>
        <taxon>Sapindales</taxon>
        <taxon>Sapindaceae</taxon>
        <taxon>Hippocastanoideae</taxon>
        <taxon>Acereae</taxon>
        <taxon>Dipteronia</taxon>
    </lineage>
</organism>
<evidence type="ECO:0000256" key="1">
    <source>
        <dbReference type="ARBA" id="ARBA00011073"/>
    </source>
</evidence>
<keyword evidence="2" id="KW-0732">Signal</keyword>
<dbReference type="AlphaFoldDB" id="A0AAD9TUL8"/>
<accession>A0AAD9TUL8</accession>
<protein>
    <submittedName>
        <fullName evidence="3">Uncharacterized protein</fullName>
    </submittedName>
</protein>
<dbReference type="InterPro" id="IPR045051">
    <property type="entry name" value="SBT"/>
</dbReference>
<comment type="caution">
    <text evidence="3">The sequence shown here is derived from an EMBL/GenBank/DDBJ whole genome shotgun (WGS) entry which is preliminary data.</text>
</comment>
<dbReference type="EMBL" id="JANJYI010000007">
    <property type="protein sequence ID" value="KAK2642064.1"/>
    <property type="molecule type" value="Genomic_DNA"/>
</dbReference>